<evidence type="ECO:0000313" key="7">
    <source>
        <dbReference type="EMBL" id="GER02446.1"/>
    </source>
</evidence>
<comment type="similarity">
    <text evidence="6">Belongs to the methyltransferase superfamily. RNA methyltransferase RsmG family.</text>
</comment>
<evidence type="ECO:0000256" key="2">
    <source>
        <dbReference type="ARBA" id="ARBA00022552"/>
    </source>
</evidence>
<organism evidence="7 8">
    <name type="scientific">Iodidimonas nitroreducens</name>
    <dbReference type="NCBI Taxonomy" id="1236968"/>
    <lineage>
        <taxon>Bacteria</taxon>
        <taxon>Pseudomonadati</taxon>
        <taxon>Pseudomonadota</taxon>
        <taxon>Alphaproteobacteria</taxon>
        <taxon>Iodidimonadales</taxon>
        <taxon>Iodidimonadaceae</taxon>
        <taxon>Iodidimonas</taxon>
    </lineage>
</organism>
<keyword evidence="1 6" id="KW-0963">Cytoplasm</keyword>
<dbReference type="NCBIfam" id="TIGR00138">
    <property type="entry name" value="rsmG_gidB"/>
    <property type="match status" value="1"/>
</dbReference>
<keyword evidence="8" id="KW-1185">Reference proteome</keyword>
<dbReference type="PIRSF" id="PIRSF003078">
    <property type="entry name" value="GidB"/>
    <property type="match status" value="1"/>
</dbReference>
<dbReference type="EMBL" id="BKCN01000001">
    <property type="protein sequence ID" value="GER02446.1"/>
    <property type="molecule type" value="Genomic_DNA"/>
</dbReference>
<dbReference type="Proteomes" id="UP000324996">
    <property type="component" value="Unassembled WGS sequence"/>
</dbReference>
<dbReference type="AlphaFoldDB" id="A0A5A7N601"/>
<dbReference type="InterPro" id="IPR003682">
    <property type="entry name" value="rRNA_ssu_MeTfrase_G"/>
</dbReference>
<evidence type="ECO:0000256" key="5">
    <source>
        <dbReference type="ARBA" id="ARBA00022691"/>
    </source>
</evidence>
<dbReference type="GO" id="GO:0005829">
    <property type="term" value="C:cytosol"/>
    <property type="evidence" value="ECO:0007669"/>
    <property type="project" value="TreeGrafter"/>
</dbReference>
<keyword evidence="4 6" id="KW-0808">Transferase</keyword>
<accession>A0A5A7N601</accession>
<dbReference type="SUPFAM" id="SSF53335">
    <property type="entry name" value="S-adenosyl-L-methionine-dependent methyltransferases"/>
    <property type="match status" value="1"/>
</dbReference>
<dbReference type="PANTHER" id="PTHR31760">
    <property type="entry name" value="S-ADENOSYL-L-METHIONINE-DEPENDENT METHYLTRANSFERASES SUPERFAMILY PROTEIN"/>
    <property type="match status" value="1"/>
</dbReference>
<dbReference type="EC" id="2.1.1.170" evidence="6"/>
<feature type="binding site" evidence="6">
    <location>
        <position position="93"/>
    </location>
    <ligand>
        <name>S-adenosyl-L-methionine</name>
        <dbReference type="ChEBI" id="CHEBI:59789"/>
    </ligand>
</feature>
<evidence type="ECO:0000313" key="8">
    <source>
        <dbReference type="Proteomes" id="UP000324996"/>
    </source>
</evidence>
<comment type="caution">
    <text evidence="7">The sequence shown here is derived from an EMBL/GenBank/DDBJ whole genome shotgun (WGS) entry which is preliminary data.</text>
</comment>
<comment type="catalytic activity">
    <reaction evidence="6">
        <text>guanosine(527) in 16S rRNA + S-adenosyl-L-methionine = N(7)-methylguanosine(527) in 16S rRNA + S-adenosyl-L-homocysteine</text>
        <dbReference type="Rhea" id="RHEA:42732"/>
        <dbReference type="Rhea" id="RHEA-COMP:10209"/>
        <dbReference type="Rhea" id="RHEA-COMP:10210"/>
        <dbReference type="ChEBI" id="CHEBI:57856"/>
        <dbReference type="ChEBI" id="CHEBI:59789"/>
        <dbReference type="ChEBI" id="CHEBI:74269"/>
        <dbReference type="ChEBI" id="CHEBI:74480"/>
        <dbReference type="EC" id="2.1.1.170"/>
    </reaction>
</comment>
<dbReference type="Pfam" id="PF02527">
    <property type="entry name" value="GidB"/>
    <property type="match status" value="1"/>
</dbReference>
<dbReference type="InterPro" id="IPR029063">
    <property type="entry name" value="SAM-dependent_MTases_sf"/>
</dbReference>
<dbReference type="CDD" id="cd02440">
    <property type="entry name" value="AdoMet_MTases"/>
    <property type="match status" value="1"/>
</dbReference>
<comment type="function">
    <text evidence="6">Specifically methylates the N7 position of guanine in position 527 of 16S rRNA.</text>
</comment>
<feature type="binding site" evidence="6">
    <location>
        <begin position="142"/>
        <end position="143"/>
    </location>
    <ligand>
        <name>S-adenosyl-L-methionine</name>
        <dbReference type="ChEBI" id="CHEBI:59789"/>
    </ligand>
</feature>
<keyword evidence="2 6" id="KW-0698">rRNA processing</keyword>
<feature type="binding site" evidence="6">
    <location>
        <position position="98"/>
    </location>
    <ligand>
        <name>S-adenosyl-L-methionine</name>
        <dbReference type="ChEBI" id="CHEBI:59789"/>
    </ligand>
</feature>
<protein>
    <recommendedName>
        <fullName evidence="6">Ribosomal RNA small subunit methyltransferase G</fullName>
        <ecNumber evidence="6">2.1.1.170</ecNumber>
    </recommendedName>
    <alternativeName>
        <fullName evidence="6">16S rRNA 7-methylguanosine methyltransferase</fullName>
        <shortName evidence="6">16S rRNA m7G methyltransferase</shortName>
    </alternativeName>
</protein>
<dbReference type="GO" id="GO:0070043">
    <property type="term" value="F:rRNA (guanine-N7-)-methyltransferase activity"/>
    <property type="evidence" value="ECO:0007669"/>
    <property type="project" value="UniProtKB-UniRule"/>
</dbReference>
<evidence type="ECO:0000256" key="6">
    <source>
        <dbReference type="HAMAP-Rule" id="MF_00074"/>
    </source>
</evidence>
<dbReference type="PANTHER" id="PTHR31760:SF0">
    <property type="entry name" value="S-ADENOSYL-L-METHIONINE-DEPENDENT METHYLTRANSFERASES SUPERFAMILY PROTEIN"/>
    <property type="match status" value="1"/>
</dbReference>
<proteinExistence type="inferred from homology"/>
<keyword evidence="5 6" id="KW-0949">S-adenosyl-L-methionine</keyword>
<dbReference type="Gene3D" id="3.40.50.150">
    <property type="entry name" value="Vaccinia Virus protein VP39"/>
    <property type="match status" value="1"/>
</dbReference>
<dbReference type="HAMAP" id="MF_00074">
    <property type="entry name" value="16SrRNA_methyltr_G"/>
    <property type="match status" value="1"/>
</dbReference>
<evidence type="ECO:0000256" key="3">
    <source>
        <dbReference type="ARBA" id="ARBA00022603"/>
    </source>
</evidence>
<evidence type="ECO:0000256" key="4">
    <source>
        <dbReference type="ARBA" id="ARBA00022679"/>
    </source>
</evidence>
<comment type="subcellular location">
    <subcellularLocation>
        <location evidence="6">Cytoplasm</location>
    </subcellularLocation>
</comment>
<feature type="binding site" evidence="6">
    <location>
        <position position="156"/>
    </location>
    <ligand>
        <name>S-adenosyl-L-methionine</name>
        <dbReference type="ChEBI" id="CHEBI:59789"/>
    </ligand>
</feature>
<name>A0A5A7N601_9PROT</name>
<keyword evidence="3 6" id="KW-0489">Methyltransferase</keyword>
<comment type="caution">
    <text evidence="6">Lacks conserved residue(s) required for the propagation of feature annotation.</text>
</comment>
<sequence>MGSLSVRSPDLWPASLAKERLDVSRETYERLCLYEALLKKWQAKINLIGPVTVDHIWTRHFLDSAQIVAQVRDHSSLYPGAEKGEKPSWLDLGAGAGFPGLVLACFDAGPVHLVESDQRKCSFLRQVIRETGVNATIHHSRIEQLAPFPVDIITARALAPLDQLLAYGEKFCTPQSEYWFLKGRSVQEELTRCQQSWTVEAELFESWTDPQAILIQIRAASRAG</sequence>
<gene>
    <name evidence="6 7" type="primary">rsmG</name>
    <name evidence="7" type="ORF">JCM17846_01280</name>
</gene>
<evidence type="ECO:0000256" key="1">
    <source>
        <dbReference type="ARBA" id="ARBA00022490"/>
    </source>
</evidence>
<reference evidence="7 8" key="1">
    <citation type="submission" date="2019-09" db="EMBL/GenBank/DDBJ databases">
        <title>NBRP : Genome information of microbial organism related human and environment.</title>
        <authorList>
            <person name="Hattori M."/>
            <person name="Oshima K."/>
            <person name="Inaba H."/>
            <person name="Suda W."/>
            <person name="Sakamoto M."/>
            <person name="Iino T."/>
            <person name="Kitahara M."/>
            <person name="Oshida Y."/>
            <person name="Iida T."/>
            <person name="Kudo T."/>
            <person name="Itoh T."/>
            <person name="Ohkuma M."/>
        </authorList>
    </citation>
    <scope>NUCLEOTIDE SEQUENCE [LARGE SCALE GENOMIC DNA]</scope>
    <source>
        <strain evidence="7 8">Q-1</strain>
    </source>
</reference>
<dbReference type="RefSeq" id="WP_042088245.1">
    <property type="nucleotide sequence ID" value="NZ_BKCN01000001.1"/>
</dbReference>